<evidence type="ECO:0000313" key="3">
    <source>
        <dbReference type="Proteomes" id="UP000033491"/>
    </source>
</evidence>
<dbReference type="GO" id="GO:0006396">
    <property type="term" value="P:RNA processing"/>
    <property type="evidence" value="ECO:0007669"/>
    <property type="project" value="UniProtKB-ARBA"/>
</dbReference>
<dbReference type="InterPro" id="IPR050343">
    <property type="entry name" value="RsuA_PseudoU_synthase"/>
</dbReference>
<keyword evidence="1" id="KW-0694">RNA-binding</keyword>
<dbReference type="Gene3D" id="3.10.290.10">
    <property type="entry name" value="RNA-binding S4 domain"/>
    <property type="match status" value="1"/>
</dbReference>
<dbReference type="GO" id="GO:0003723">
    <property type="term" value="F:RNA binding"/>
    <property type="evidence" value="ECO:0007669"/>
    <property type="project" value="UniProtKB-KW"/>
</dbReference>
<proteinExistence type="predicted"/>
<dbReference type="AlphaFoldDB" id="A0A0F3RXM3"/>
<dbReference type="SUPFAM" id="SSF55120">
    <property type="entry name" value="Pseudouridine synthase"/>
    <property type="match status" value="1"/>
</dbReference>
<organism evidence="2 3">
    <name type="scientific">Levilactobacillus spicheri</name>
    <dbReference type="NCBI Taxonomy" id="216463"/>
    <lineage>
        <taxon>Bacteria</taxon>
        <taxon>Bacillati</taxon>
        <taxon>Bacillota</taxon>
        <taxon>Bacilli</taxon>
        <taxon>Lactobacillales</taxon>
        <taxon>Lactobacillaceae</taxon>
        <taxon>Levilactobacillus</taxon>
    </lineage>
</organism>
<dbReference type="InterPro" id="IPR036986">
    <property type="entry name" value="S4_RNA-bd_sf"/>
</dbReference>
<gene>
    <name evidence="2" type="ORF">VC81_03595</name>
</gene>
<evidence type="ECO:0000256" key="1">
    <source>
        <dbReference type="PROSITE-ProRule" id="PRU00182"/>
    </source>
</evidence>
<sequence length="229" mass="24731">MNIEHYLTERHQGTHRQIMRLLRQGRVTLNGAVIVAGHTQVNSTDQVQVDGAAVTGRQPQYLLVNKPMGVTIDLNPTVAHSVGSLLNVLDQQRQLGAVADLPKEVMGVVVLSDDHRFLDDVRQIAWPSTLTTRLTGTAVPAELANAAWDQVQTTVNQRQKYVTVTVRTQDVARALPALVALPNATGSVTRTALGPLQLPGDLPIGTYRGMRATEIDAVVAPLDADVTES</sequence>
<dbReference type="PANTHER" id="PTHR47683">
    <property type="entry name" value="PSEUDOURIDINE SYNTHASE FAMILY PROTEIN-RELATED"/>
    <property type="match status" value="1"/>
</dbReference>
<name>A0A0F3RXM3_9LACO</name>
<protein>
    <submittedName>
        <fullName evidence="2">Uncharacterized protein</fullName>
    </submittedName>
</protein>
<dbReference type="GO" id="GO:0140098">
    <property type="term" value="F:catalytic activity, acting on RNA"/>
    <property type="evidence" value="ECO:0007669"/>
    <property type="project" value="UniProtKB-ARBA"/>
</dbReference>
<accession>A0A0F3RXM3</accession>
<dbReference type="GO" id="GO:0001522">
    <property type="term" value="P:pseudouridine synthesis"/>
    <property type="evidence" value="ECO:0007669"/>
    <property type="project" value="InterPro"/>
</dbReference>
<evidence type="ECO:0000313" key="2">
    <source>
        <dbReference type="EMBL" id="KJW13557.1"/>
    </source>
</evidence>
<dbReference type="GO" id="GO:0009982">
    <property type="term" value="F:pseudouridine synthase activity"/>
    <property type="evidence" value="ECO:0007669"/>
    <property type="project" value="InterPro"/>
</dbReference>
<dbReference type="Proteomes" id="UP000033491">
    <property type="component" value="Unassembled WGS sequence"/>
</dbReference>
<dbReference type="SUPFAM" id="SSF55174">
    <property type="entry name" value="Alpha-L RNA-binding motif"/>
    <property type="match status" value="1"/>
</dbReference>
<dbReference type="InterPro" id="IPR020103">
    <property type="entry name" value="PsdUridine_synth_cat_dom_sf"/>
</dbReference>
<dbReference type="OrthoDB" id="9807213at2"/>
<dbReference type="PROSITE" id="PS50889">
    <property type="entry name" value="S4"/>
    <property type="match status" value="1"/>
</dbReference>
<reference evidence="2 3" key="1">
    <citation type="submission" date="2015-03" db="EMBL/GenBank/DDBJ databases">
        <authorList>
            <person name="Zheng J."/>
            <person name="Ganezle M."/>
        </authorList>
    </citation>
    <scope>NUCLEOTIDE SEQUENCE [LARGE SCALE GENOMIC DNA]</scope>
    <source>
        <strain evidence="2 3">LP38</strain>
    </source>
</reference>
<comment type="caution">
    <text evidence="2">The sequence shown here is derived from an EMBL/GenBank/DDBJ whole genome shotgun (WGS) entry which is preliminary data.</text>
</comment>
<dbReference type="EMBL" id="JZCR01000006">
    <property type="protein sequence ID" value="KJW13557.1"/>
    <property type="molecule type" value="Genomic_DNA"/>
</dbReference>
<dbReference type="PANTHER" id="PTHR47683:SF2">
    <property type="entry name" value="RNA-BINDING S4 DOMAIN-CONTAINING PROTEIN"/>
    <property type="match status" value="1"/>
</dbReference>
<dbReference type="CDD" id="cd00165">
    <property type="entry name" value="S4"/>
    <property type="match status" value="1"/>
</dbReference>
<dbReference type="STRING" id="216463.VC81_03595"/>
<dbReference type="RefSeq" id="WP_045806779.1">
    <property type="nucleotide sequence ID" value="NZ_JZCR01000006.1"/>
</dbReference>
<dbReference type="PATRIC" id="fig|216463.3.peg.2548"/>